<dbReference type="PANTHER" id="PTHR43736">
    <property type="entry name" value="ADP-RIBOSE PYROPHOSPHATASE"/>
    <property type="match status" value="1"/>
</dbReference>
<reference evidence="5 6" key="1">
    <citation type="submission" date="2021-03" db="EMBL/GenBank/DDBJ databases">
        <title>Antimicrobial resistance genes in bacteria isolated from Japanese honey, and their potential for conferring macrolide and lincosamide resistance in the American foulbrood pathogen Paenibacillus larvae.</title>
        <authorList>
            <person name="Okamoto M."/>
            <person name="Kumagai M."/>
            <person name="Kanamori H."/>
            <person name="Takamatsu D."/>
        </authorList>
    </citation>
    <scope>NUCLEOTIDE SEQUENCE [LARGE SCALE GENOMIC DNA]</scope>
    <source>
        <strain evidence="5 6">J34TS1</strain>
    </source>
</reference>
<evidence type="ECO:0000313" key="5">
    <source>
        <dbReference type="EMBL" id="GIO50421.1"/>
    </source>
</evidence>
<dbReference type="PRINTS" id="PR00502">
    <property type="entry name" value="NUDIXFAMILY"/>
</dbReference>
<keyword evidence="6" id="KW-1185">Reference proteome</keyword>
<comment type="similarity">
    <text evidence="1 3">Belongs to the Nudix hydrolase family.</text>
</comment>
<dbReference type="PROSITE" id="PS51462">
    <property type="entry name" value="NUDIX"/>
    <property type="match status" value="1"/>
</dbReference>
<dbReference type="InterPro" id="IPR000086">
    <property type="entry name" value="NUDIX_hydrolase_dom"/>
</dbReference>
<accession>A0A919YEX5</accession>
<sequence>MNTERAPKVGVGAVVKDEHGRILLVLRKRAPEAGYWSLPGGKVDYMETIENAVIREIKEELDVEIGLDQLLCVTNHIIPSEDTHYVAPTFLAHIIAGDVQNKEPHALGDVRWFPINDMPDKITMTTAYALKHLKESDTSEKNSF</sequence>
<dbReference type="Pfam" id="PF00293">
    <property type="entry name" value="NUDIX"/>
    <property type="match status" value="1"/>
</dbReference>
<protein>
    <submittedName>
        <fullName evidence="5">DNA mismatch repair protein MutT</fullName>
    </submittedName>
</protein>
<evidence type="ECO:0000256" key="3">
    <source>
        <dbReference type="RuleBase" id="RU003476"/>
    </source>
</evidence>
<name>A0A919YEX5_9BACL</name>
<evidence type="ECO:0000256" key="1">
    <source>
        <dbReference type="ARBA" id="ARBA00005582"/>
    </source>
</evidence>
<dbReference type="PANTHER" id="PTHR43736:SF1">
    <property type="entry name" value="DIHYDRONEOPTERIN TRIPHOSPHATE DIPHOSPHATASE"/>
    <property type="match status" value="1"/>
</dbReference>
<dbReference type="GO" id="GO:0016787">
    <property type="term" value="F:hydrolase activity"/>
    <property type="evidence" value="ECO:0007669"/>
    <property type="project" value="UniProtKB-KW"/>
</dbReference>
<organism evidence="5 6">
    <name type="scientific">Paenibacillus azoreducens</name>
    <dbReference type="NCBI Taxonomy" id="116718"/>
    <lineage>
        <taxon>Bacteria</taxon>
        <taxon>Bacillati</taxon>
        <taxon>Bacillota</taxon>
        <taxon>Bacilli</taxon>
        <taxon>Bacillales</taxon>
        <taxon>Paenibacillaceae</taxon>
        <taxon>Paenibacillus</taxon>
    </lineage>
</organism>
<dbReference type="PROSITE" id="PS00893">
    <property type="entry name" value="NUDIX_BOX"/>
    <property type="match status" value="1"/>
</dbReference>
<keyword evidence="2 3" id="KW-0378">Hydrolase</keyword>
<feature type="domain" description="Nudix hydrolase" evidence="4">
    <location>
        <begin position="6"/>
        <end position="135"/>
    </location>
</feature>
<dbReference type="EMBL" id="BORT01000032">
    <property type="protein sequence ID" value="GIO50421.1"/>
    <property type="molecule type" value="Genomic_DNA"/>
</dbReference>
<proteinExistence type="inferred from homology"/>
<dbReference type="SUPFAM" id="SSF55811">
    <property type="entry name" value="Nudix"/>
    <property type="match status" value="1"/>
</dbReference>
<evidence type="ECO:0000259" key="4">
    <source>
        <dbReference type="PROSITE" id="PS51462"/>
    </source>
</evidence>
<dbReference type="RefSeq" id="WP_194231543.1">
    <property type="nucleotide sequence ID" value="NZ_AP025343.1"/>
</dbReference>
<dbReference type="InterPro" id="IPR015797">
    <property type="entry name" value="NUDIX_hydrolase-like_dom_sf"/>
</dbReference>
<evidence type="ECO:0000256" key="2">
    <source>
        <dbReference type="ARBA" id="ARBA00022801"/>
    </source>
</evidence>
<dbReference type="Proteomes" id="UP000682811">
    <property type="component" value="Unassembled WGS sequence"/>
</dbReference>
<gene>
    <name evidence="5" type="ORF">J34TS1_51860</name>
</gene>
<dbReference type="Gene3D" id="3.90.79.10">
    <property type="entry name" value="Nucleoside Triphosphate Pyrophosphohydrolase"/>
    <property type="match status" value="1"/>
</dbReference>
<evidence type="ECO:0000313" key="6">
    <source>
        <dbReference type="Proteomes" id="UP000682811"/>
    </source>
</evidence>
<dbReference type="InterPro" id="IPR020084">
    <property type="entry name" value="NUDIX_hydrolase_CS"/>
</dbReference>
<dbReference type="InterPro" id="IPR020476">
    <property type="entry name" value="Nudix_hydrolase"/>
</dbReference>
<dbReference type="AlphaFoldDB" id="A0A919YEX5"/>
<comment type="caution">
    <text evidence="5">The sequence shown here is derived from an EMBL/GenBank/DDBJ whole genome shotgun (WGS) entry which is preliminary data.</text>
</comment>